<dbReference type="PANTHER" id="PTHR42996:SF1">
    <property type="entry name" value="PHOSPHATE-BINDING PROTEIN PSTS"/>
    <property type="match status" value="1"/>
</dbReference>
<dbReference type="CDD" id="cd13565">
    <property type="entry name" value="PBP2_PstS"/>
    <property type="match status" value="1"/>
</dbReference>
<dbReference type="GO" id="GO:0042301">
    <property type="term" value="F:phosphate ion binding"/>
    <property type="evidence" value="ECO:0007669"/>
    <property type="project" value="InterPro"/>
</dbReference>
<evidence type="ECO:0000256" key="4">
    <source>
        <dbReference type="SAM" id="MobiDB-lite"/>
    </source>
</evidence>
<feature type="transmembrane region" description="Helical" evidence="5">
    <location>
        <begin position="516"/>
        <end position="536"/>
    </location>
</feature>
<feature type="domain" description="PBP" evidence="7">
    <location>
        <begin position="30"/>
        <end position="350"/>
    </location>
</feature>
<dbReference type="GO" id="GO:0035435">
    <property type="term" value="P:phosphate ion transmembrane transport"/>
    <property type="evidence" value="ECO:0007669"/>
    <property type="project" value="InterPro"/>
</dbReference>
<evidence type="ECO:0000256" key="3">
    <source>
        <dbReference type="ARBA" id="ARBA00022592"/>
    </source>
</evidence>
<name>A0A853CQZ6_9MICO</name>
<evidence type="ECO:0000256" key="2">
    <source>
        <dbReference type="ARBA" id="ARBA00022448"/>
    </source>
</evidence>
<dbReference type="NCBIfam" id="TIGR00975">
    <property type="entry name" value="3a0107s03"/>
    <property type="match status" value="1"/>
</dbReference>
<feature type="compositionally biased region" description="Low complexity" evidence="4">
    <location>
        <begin position="427"/>
        <end position="442"/>
    </location>
</feature>
<feature type="compositionally biased region" description="Gly residues" evidence="4">
    <location>
        <begin position="443"/>
        <end position="454"/>
    </location>
</feature>
<keyword evidence="2" id="KW-0813">Transport</keyword>
<evidence type="ECO:0000256" key="6">
    <source>
        <dbReference type="SAM" id="SignalP"/>
    </source>
</evidence>
<dbReference type="EMBL" id="JACCFL010000001">
    <property type="protein sequence ID" value="NYJ22842.1"/>
    <property type="molecule type" value="Genomic_DNA"/>
</dbReference>
<evidence type="ECO:0000256" key="1">
    <source>
        <dbReference type="ARBA" id="ARBA00008725"/>
    </source>
</evidence>
<feature type="region of interest" description="Disordered" evidence="4">
    <location>
        <begin position="393"/>
        <end position="454"/>
    </location>
</feature>
<reference evidence="8 9" key="1">
    <citation type="submission" date="2020-07" db="EMBL/GenBank/DDBJ databases">
        <title>Sequencing the genomes of 1000 actinobacteria strains.</title>
        <authorList>
            <person name="Klenk H.-P."/>
        </authorList>
    </citation>
    <scope>NUCLEOTIDE SEQUENCE [LARGE SCALE GENOMIC DNA]</scope>
    <source>
        <strain evidence="8 9">DSM 15165</strain>
    </source>
</reference>
<dbReference type="PANTHER" id="PTHR42996">
    <property type="entry name" value="PHOSPHATE-BINDING PROTEIN PSTS"/>
    <property type="match status" value="1"/>
</dbReference>
<keyword evidence="6" id="KW-0732">Signal</keyword>
<evidence type="ECO:0000313" key="9">
    <source>
        <dbReference type="Proteomes" id="UP000578352"/>
    </source>
</evidence>
<dbReference type="Gene3D" id="3.40.190.10">
    <property type="entry name" value="Periplasmic binding protein-like II"/>
    <property type="match status" value="2"/>
</dbReference>
<dbReference type="GO" id="GO:0043190">
    <property type="term" value="C:ATP-binding cassette (ABC) transporter complex"/>
    <property type="evidence" value="ECO:0007669"/>
    <property type="project" value="InterPro"/>
</dbReference>
<feature type="chain" id="PRO_5038584782" evidence="6">
    <location>
        <begin position="23"/>
        <end position="548"/>
    </location>
</feature>
<dbReference type="Proteomes" id="UP000578352">
    <property type="component" value="Unassembled WGS sequence"/>
</dbReference>
<protein>
    <submittedName>
        <fullName evidence="8">Phosphate transport system substrate-binding protein</fullName>
    </submittedName>
</protein>
<evidence type="ECO:0000259" key="7">
    <source>
        <dbReference type="Pfam" id="PF12849"/>
    </source>
</evidence>
<dbReference type="SUPFAM" id="SSF53850">
    <property type="entry name" value="Periplasmic binding protein-like II"/>
    <property type="match status" value="1"/>
</dbReference>
<dbReference type="InterPro" id="IPR024370">
    <property type="entry name" value="PBP_domain"/>
</dbReference>
<keyword evidence="5" id="KW-0472">Membrane</keyword>
<dbReference type="RefSeq" id="WP_218881173.1">
    <property type="nucleotide sequence ID" value="NZ_BAABEH010000001.1"/>
</dbReference>
<dbReference type="Pfam" id="PF12849">
    <property type="entry name" value="PBP_like_2"/>
    <property type="match status" value="1"/>
</dbReference>
<keyword evidence="5" id="KW-0812">Transmembrane</keyword>
<sequence>MMRRIRLSILAALCVLATLAGVAGSEPLAASAATWTPISGSGSTWSQNALDQWRRNVASNYGMTVNYSGTGSSAGRRDFINQTVDFAVSEIPFQAHPEDGSAPESPTTGYAYMPIVAGGTSFMYNLTIGGKRVTNLRLGGETVTKIFTGVITNWNDPQIQKDNPGLAMPNKAIVPVTRSDGSGSTAQFTLWMSKQYSSLWNAFCAKVGRPVPCGLTSQYPSYSGFKAQSGSLGVAGYVSQNYGDGSINYVEYSYALKSGFPVAKVLNAAGYYIEPTASSVAVALLKAQIDTNKGTANYLTQILDGVYNNPDPRTYPLSSYSYMIVPTQVAGIFTEAKGKTLSAFANYFLCEGQQQAGTLGYSPLPMNLVLAGFDQIKLIPGAQASNVDINSCHNPTFKPGDSPNSNQLAVTAPQPAACDKQGTSQCNTGTAGAANTPTVTSGSGTGGASAGASGGGSGAAAAAGGAAAGAADTAAGATADGSASGLDGASATAIGGTGARATPYALADDSWSSRQVVMLLAAVLLLAAIVLPPVLFRRLRLPGRASKD</sequence>
<comment type="similarity">
    <text evidence="1">Belongs to the PstS family.</text>
</comment>
<accession>A0A853CQZ6</accession>
<dbReference type="AlphaFoldDB" id="A0A853CQZ6"/>
<keyword evidence="5" id="KW-1133">Transmembrane helix</keyword>
<evidence type="ECO:0000256" key="5">
    <source>
        <dbReference type="SAM" id="Phobius"/>
    </source>
</evidence>
<comment type="caution">
    <text evidence="8">The sequence shown here is derived from an EMBL/GenBank/DDBJ whole genome shotgun (WGS) entry which is preliminary data.</text>
</comment>
<organism evidence="8 9">
    <name type="scientific">Leifsonia shinshuensis</name>
    <dbReference type="NCBI Taxonomy" id="150026"/>
    <lineage>
        <taxon>Bacteria</taxon>
        <taxon>Bacillati</taxon>
        <taxon>Actinomycetota</taxon>
        <taxon>Actinomycetes</taxon>
        <taxon>Micrococcales</taxon>
        <taxon>Microbacteriaceae</taxon>
        <taxon>Leifsonia</taxon>
    </lineage>
</organism>
<evidence type="ECO:0000313" key="8">
    <source>
        <dbReference type="EMBL" id="NYJ22842.1"/>
    </source>
</evidence>
<feature type="signal peptide" evidence="6">
    <location>
        <begin position="1"/>
        <end position="22"/>
    </location>
</feature>
<keyword evidence="3" id="KW-0592">Phosphate transport</keyword>
<gene>
    <name evidence="8" type="ORF">HNR13_001129</name>
</gene>
<dbReference type="InterPro" id="IPR050962">
    <property type="entry name" value="Phosphate-bind_PstS"/>
</dbReference>
<proteinExistence type="inferred from homology"/>
<dbReference type="InterPro" id="IPR005673">
    <property type="entry name" value="ABC_phos-bd_PstS"/>
</dbReference>